<gene>
    <name evidence="1" type="ORF">L484_000230</name>
</gene>
<evidence type="ECO:0000313" key="2">
    <source>
        <dbReference type="Proteomes" id="UP000030645"/>
    </source>
</evidence>
<name>W9SMQ9_9ROSA</name>
<dbReference type="Proteomes" id="UP000030645">
    <property type="component" value="Unassembled WGS sequence"/>
</dbReference>
<dbReference type="EMBL" id="KE626316">
    <property type="protein sequence ID" value="EXC56220.1"/>
    <property type="molecule type" value="Genomic_DNA"/>
</dbReference>
<reference evidence="2" key="1">
    <citation type="submission" date="2013-01" db="EMBL/GenBank/DDBJ databases">
        <title>Draft Genome Sequence of a Mulberry Tree, Morus notabilis C.K. Schneid.</title>
        <authorList>
            <person name="He N."/>
            <person name="Zhao S."/>
        </authorList>
    </citation>
    <scope>NUCLEOTIDE SEQUENCE</scope>
</reference>
<evidence type="ECO:0000313" key="1">
    <source>
        <dbReference type="EMBL" id="EXC56220.1"/>
    </source>
</evidence>
<protein>
    <submittedName>
        <fullName evidence="1">Uncharacterized protein</fullName>
    </submittedName>
</protein>
<dbReference type="AlphaFoldDB" id="W9SMQ9"/>
<sequence>MLRNSSLAEKGVELNYVLQKNGITGVVNGMDVQEWNPLTDKYIAIKYDASSVMYAKVLLKETLQAEVGLPAGG</sequence>
<dbReference type="Gene3D" id="3.40.50.2000">
    <property type="entry name" value="Glycogen Phosphorylase B"/>
    <property type="match status" value="1"/>
</dbReference>
<dbReference type="PANTHER" id="PTHR45825:SF15">
    <property type="entry name" value="STARCH SYNTHASE, CHLOROPLASTIC_AMYLOPLASTIC"/>
    <property type="match status" value="1"/>
</dbReference>
<accession>W9SMQ9</accession>
<dbReference type="STRING" id="981085.W9SMQ9"/>
<organism evidence="1 2">
    <name type="scientific">Morus notabilis</name>
    <dbReference type="NCBI Taxonomy" id="981085"/>
    <lineage>
        <taxon>Eukaryota</taxon>
        <taxon>Viridiplantae</taxon>
        <taxon>Streptophyta</taxon>
        <taxon>Embryophyta</taxon>
        <taxon>Tracheophyta</taxon>
        <taxon>Spermatophyta</taxon>
        <taxon>Magnoliopsida</taxon>
        <taxon>eudicotyledons</taxon>
        <taxon>Gunneridae</taxon>
        <taxon>Pentapetalae</taxon>
        <taxon>rosids</taxon>
        <taxon>fabids</taxon>
        <taxon>Rosales</taxon>
        <taxon>Moraceae</taxon>
        <taxon>Moreae</taxon>
        <taxon>Morus</taxon>
    </lineage>
</organism>
<proteinExistence type="predicted"/>
<dbReference type="PANTHER" id="PTHR45825">
    <property type="entry name" value="GRANULE-BOUND STARCH SYNTHASE 1, CHLOROPLASTIC/AMYLOPLASTIC"/>
    <property type="match status" value="1"/>
</dbReference>
<dbReference type="SUPFAM" id="SSF53756">
    <property type="entry name" value="UDP-Glycosyltransferase/glycogen phosphorylase"/>
    <property type="match status" value="1"/>
</dbReference>
<keyword evidence="2" id="KW-1185">Reference proteome</keyword>